<dbReference type="AlphaFoldDB" id="A0A8D4UUZ7"/>
<dbReference type="Pfam" id="PF04392">
    <property type="entry name" value="ABC_sub_bind"/>
    <property type="match status" value="1"/>
</dbReference>
<evidence type="ECO:0008006" key="3">
    <source>
        <dbReference type="Google" id="ProtNLM"/>
    </source>
</evidence>
<protein>
    <recommendedName>
        <fullName evidence="3">ABC transporter substrate-binding protein</fullName>
    </recommendedName>
</protein>
<dbReference type="Proteomes" id="UP000320585">
    <property type="component" value="Chromosome"/>
</dbReference>
<name>A0A8D4UUZ7_9FIRM</name>
<sequence>MTGVSDLASIDAQMDLARELVPNAKNIGLIYCSSEVNSEIQANMVKDYCKANGLNVVEKTVNNVNDIQQTAESLAGQVDLIYTPTDNTIASAIPALVKVKDARKIPVIAGADIMAKDGALAALSVDYYKLGLETGELAADILDGKVKPADAPIRHQKEYDTVINKIRRMQRPLEFRFLTLLKLRQNLSEIGIS</sequence>
<proteinExistence type="predicted"/>
<dbReference type="CDD" id="cd06325">
    <property type="entry name" value="PBP1_ABC_unchar_transporter"/>
    <property type="match status" value="1"/>
</dbReference>
<keyword evidence="2" id="KW-1185">Reference proteome</keyword>
<gene>
    <name evidence="1" type="ORF">Dia5BBH33_14180</name>
</gene>
<organism evidence="1 2">
    <name type="scientific">Dialister hominis</name>
    <dbReference type="NCBI Taxonomy" id="2582419"/>
    <lineage>
        <taxon>Bacteria</taxon>
        <taxon>Bacillati</taxon>
        <taxon>Bacillota</taxon>
        <taxon>Negativicutes</taxon>
        <taxon>Veillonellales</taxon>
        <taxon>Veillonellaceae</taxon>
        <taxon>Dialister</taxon>
    </lineage>
</organism>
<dbReference type="Gene3D" id="3.40.50.2300">
    <property type="match status" value="1"/>
</dbReference>
<dbReference type="InterPro" id="IPR028082">
    <property type="entry name" value="Peripla_BP_I"/>
</dbReference>
<dbReference type="EMBL" id="AP019697">
    <property type="protein sequence ID" value="BBK25483.1"/>
    <property type="molecule type" value="Genomic_DNA"/>
</dbReference>
<dbReference type="InterPro" id="IPR007487">
    <property type="entry name" value="ABC_transpt-TYRBP-like"/>
</dbReference>
<dbReference type="PANTHER" id="PTHR35271:SF1">
    <property type="entry name" value="ABC TRANSPORTER, SUBSTRATE-BINDING LIPOPROTEIN"/>
    <property type="match status" value="1"/>
</dbReference>
<accession>A0A8D4UUZ7</accession>
<dbReference type="SUPFAM" id="SSF53822">
    <property type="entry name" value="Periplasmic binding protein-like I"/>
    <property type="match status" value="1"/>
</dbReference>
<evidence type="ECO:0000313" key="2">
    <source>
        <dbReference type="Proteomes" id="UP000320585"/>
    </source>
</evidence>
<evidence type="ECO:0000313" key="1">
    <source>
        <dbReference type="EMBL" id="BBK25483.1"/>
    </source>
</evidence>
<dbReference type="KEGG" id="dho:Dia5BBH33_14180"/>
<reference evidence="2" key="1">
    <citation type="submission" date="2019-05" db="EMBL/GenBank/DDBJ databases">
        <title>Complete genome sequencing of Dialister sp. strain 5BBH33.</title>
        <authorList>
            <person name="Sakamoto M."/>
            <person name="Murakami T."/>
            <person name="Mori H."/>
        </authorList>
    </citation>
    <scope>NUCLEOTIDE SEQUENCE [LARGE SCALE GENOMIC DNA]</scope>
    <source>
        <strain evidence="2">5BBH33</strain>
    </source>
</reference>
<dbReference type="PANTHER" id="PTHR35271">
    <property type="entry name" value="ABC TRANSPORTER, SUBSTRATE-BINDING LIPOPROTEIN-RELATED"/>
    <property type="match status" value="1"/>
</dbReference>